<dbReference type="AlphaFoldDB" id="A0A285MZP8"/>
<keyword evidence="4" id="KW-0808">Transferase</keyword>
<organism evidence="4 5">
    <name type="scientific">Flagellimonas pacifica</name>
    <dbReference type="NCBI Taxonomy" id="1247520"/>
    <lineage>
        <taxon>Bacteria</taxon>
        <taxon>Pseudomonadati</taxon>
        <taxon>Bacteroidota</taxon>
        <taxon>Flavobacteriia</taxon>
        <taxon>Flavobacteriales</taxon>
        <taxon>Flavobacteriaceae</taxon>
        <taxon>Flagellimonas</taxon>
    </lineage>
</organism>
<dbReference type="InterPro" id="IPR001447">
    <property type="entry name" value="Arylamine_N-AcTrfase"/>
</dbReference>
<dbReference type="GO" id="GO:0004060">
    <property type="term" value="F:arylamine N-acetyltransferase activity"/>
    <property type="evidence" value="ECO:0007669"/>
    <property type="project" value="TreeGrafter"/>
</dbReference>
<sequence>MFSVRREILTDFWPQLIIARPLAYIMNTKEYLSRIKFFGKTKADLNTLNQLHQNHVFHIPFENLDIQSGQKIHLEKQKLFNKIIKAKRGGFCYELNYLFLSLLTNLGFDAKMISARIYDNDNLGPEFDHMAIIVSLENEELLADVGFGDLFIKPLKIKQEIEQIDGGNIFKFSRFNEQSYLLSKSVNGLEFEKKYVLETNEKRLEQFLPQCELKQQSPDSYFVQNKVCTIAEKNGRKTIFNSKYIEKQHGNKTELIIENKEQEKNILEKEFGIAENNVC</sequence>
<reference evidence="5" key="1">
    <citation type="submission" date="2017-09" db="EMBL/GenBank/DDBJ databases">
        <authorList>
            <person name="Varghese N."/>
            <person name="Submissions S."/>
        </authorList>
    </citation>
    <scope>NUCLEOTIDE SEQUENCE [LARGE SCALE GENOMIC DNA]</scope>
    <source>
        <strain evidence="5">DSM 25885</strain>
    </source>
</reference>
<gene>
    <name evidence="4" type="ORF">SAMN06265377_2801</name>
</gene>
<dbReference type="OrthoDB" id="7181050at2"/>
<name>A0A285MZP8_9FLAO</name>
<dbReference type="Pfam" id="PF00797">
    <property type="entry name" value="Acetyltransf_2"/>
    <property type="match status" value="1"/>
</dbReference>
<keyword evidence="3" id="KW-0175">Coiled coil</keyword>
<accession>A0A285MZP8</accession>
<evidence type="ECO:0000256" key="3">
    <source>
        <dbReference type="SAM" id="Coils"/>
    </source>
</evidence>
<dbReference type="PANTHER" id="PTHR11786:SF0">
    <property type="entry name" value="ARYLAMINE N-ACETYLTRANSFERASE 4-RELATED"/>
    <property type="match status" value="1"/>
</dbReference>
<evidence type="ECO:0000313" key="4">
    <source>
        <dbReference type="EMBL" id="SNZ00971.1"/>
    </source>
</evidence>
<protein>
    <submittedName>
        <fullName evidence="4">N-hydroxyarylamine O-acetyltransferase</fullName>
    </submittedName>
</protein>
<dbReference type="PANTHER" id="PTHR11786">
    <property type="entry name" value="N-HYDROXYARYLAMINE O-ACETYLTRANSFERASE"/>
    <property type="match status" value="1"/>
</dbReference>
<evidence type="ECO:0000256" key="2">
    <source>
        <dbReference type="RuleBase" id="RU003452"/>
    </source>
</evidence>
<dbReference type="InterPro" id="IPR038765">
    <property type="entry name" value="Papain-like_cys_pep_sf"/>
</dbReference>
<dbReference type="PRINTS" id="PR01543">
    <property type="entry name" value="ANATRNSFRASE"/>
</dbReference>
<proteinExistence type="inferred from homology"/>
<keyword evidence="5" id="KW-1185">Reference proteome</keyword>
<evidence type="ECO:0000256" key="1">
    <source>
        <dbReference type="ARBA" id="ARBA00006547"/>
    </source>
</evidence>
<dbReference type="Gene3D" id="2.40.128.150">
    <property type="entry name" value="Cysteine proteinases"/>
    <property type="match status" value="1"/>
</dbReference>
<feature type="coiled-coil region" evidence="3">
    <location>
        <begin position="250"/>
        <end position="277"/>
    </location>
</feature>
<dbReference type="SUPFAM" id="SSF54001">
    <property type="entry name" value="Cysteine proteinases"/>
    <property type="match status" value="1"/>
</dbReference>
<comment type="similarity">
    <text evidence="1 2">Belongs to the arylamine N-acetyltransferase family.</text>
</comment>
<evidence type="ECO:0000313" key="5">
    <source>
        <dbReference type="Proteomes" id="UP000219048"/>
    </source>
</evidence>
<dbReference type="Proteomes" id="UP000219048">
    <property type="component" value="Unassembled WGS sequence"/>
</dbReference>
<dbReference type="Gene3D" id="3.30.2140.10">
    <property type="entry name" value="Arylamine N-acetyltransferase"/>
    <property type="match status" value="1"/>
</dbReference>
<dbReference type="EMBL" id="OBEH01000004">
    <property type="protein sequence ID" value="SNZ00971.1"/>
    <property type="molecule type" value="Genomic_DNA"/>
</dbReference>